<dbReference type="PANTHER" id="PTHR31988">
    <property type="entry name" value="ESTERASE, PUTATIVE (DUF303)-RELATED"/>
    <property type="match status" value="1"/>
</dbReference>
<proteinExistence type="predicted"/>
<keyword evidence="1" id="KW-0378">Hydrolase</keyword>
<feature type="domain" description="Sialate O-acetylesterase" evidence="2">
    <location>
        <begin position="31"/>
        <end position="275"/>
    </location>
</feature>
<dbReference type="PANTHER" id="PTHR31988:SF19">
    <property type="entry name" value="9-O-ACETYL-N-ACETYLNEURAMINIC ACID DEACETYLASE-RELATED"/>
    <property type="match status" value="1"/>
</dbReference>
<dbReference type="EMBL" id="JAENII010000009">
    <property type="protein sequence ID" value="MBK1827920.1"/>
    <property type="molecule type" value="Genomic_DNA"/>
</dbReference>
<evidence type="ECO:0000259" key="2">
    <source>
        <dbReference type="Pfam" id="PF03629"/>
    </source>
</evidence>
<accession>A0A934RCB2</accession>
<evidence type="ECO:0000313" key="3">
    <source>
        <dbReference type="EMBL" id="MBK1827920.1"/>
    </source>
</evidence>
<organism evidence="3 4">
    <name type="scientific">Haloferula rosea</name>
    <dbReference type="NCBI Taxonomy" id="490093"/>
    <lineage>
        <taxon>Bacteria</taxon>
        <taxon>Pseudomonadati</taxon>
        <taxon>Verrucomicrobiota</taxon>
        <taxon>Verrucomicrobiia</taxon>
        <taxon>Verrucomicrobiales</taxon>
        <taxon>Verrucomicrobiaceae</taxon>
        <taxon>Haloferula</taxon>
    </lineage>
</organism>
<sequence>MKLTARRRFQLNWFPPRAAGPWRIPADPDRFDLFLLMGQSNMAGFGCVRSDDPWSPGDFDPEPGVLVFGGQSKVRSESPQGRMVWRPAAHPLHLNQRSCGFGLGLPFASSLREAAPERMVGLIPCAWGGAAISEIHRGTPLFRNAVRRVRHGQRVGRLRGVLWHQGESDTRTADAAAVHADLLRAFMGDLRREVDQADLPFLIGDLAEFTQTFKSERNPPMAEWNAQVRAGLREVASTDPFAAFIESEGLTGVDDVHFGRRSLIEFGNRYARAWLEWGKSPAS</sequence>
<dbReference type="SUPFAM" id="SSF52266">
    <property type="entry name" value="SGNH hydrolase"/>
    <property type="match status" value="1"/>
</dbReference>
<reference evidence="3" key="1">
    <citation type="submission" date="2021-01" db="EMBL/GenBank/DDBJ databases">
        <title>Modified the classification status of verrucomicrobia.</title>
        <authorList>
            <person name="Feng X."/>
        </authorList>
    </citation>
    <scope>NUCLEOTIDE SEQUENCE</scope>
    <source>
        <strain evidence="3">KCTC 22201</strain>
    </source>
</reference>
<dbReference type="InterPro" id="IPR052940">
    <property type="entry name" value="Carb_Esterase_6"/>
</dbReference>
<protein>
    <submittedName>
        <fullName evidence="3">Sialate O-acetylesterase</fullName>
    </submittedName>
</protein>
<dbReference type="Pfam" id="PF03629">
    <property type="entry name" value="SASA"/>
    <property type="match status" value="1"/>
</dbReference>
<gene>
    <name evidence="3" type="ORF">JIN81_12885</name>
</gene>
<dbReference type="Gene3D" id="3.40.50.1110">
    <property type="entry name" value="SGNH hydrolase"/>
    <property type="match status" value="1"/>
</dbReference>
<dbReference type="InterPro" id="IPR036514">
    <property type="entry name" value="SGNH_hydro_sf"/>
</dbReference>
<dbReference type="AlphaFoldDB" id="A0A934RCB2"/>
<dbReference type="Proteomes" id="UP000658278">
    <property type="component" value="Unassembled WGS sequence"/>
</dbReference>
<dbReference type="GO" id="GO:0016788">
    <property type="term" value="F:hydrolase activity, acting on ester bonds"/>
    <property type="evidence" value="ECO:0007669"/>
    <property type="project" value="UniProtKB-ARBA"/>
</dbReference>
<keyword evidence="4" id="KW-1185">Reference proteome</keyword>
<evidence type="ECO:0000256" key="1">
    <source>
        <dbReference type="ARBA" id="ARBA00022801"/>
    </source>
</evidence>
<name>A0A934RCB2_9BACT</name>
<comment type="caution">
    <text evidence="3">The sequence shown here is derived from an EMBL/GenBank/DDBJ whole genome shotgun (WGS) entry which is preliminary data.</text>
</comment>
<dbReference type="RefSeq" id="WP_200280248.1">
    <property type="nucleotide sequence ID" value="NZ_JAENII010000009.1"/>
</dbReference>
<dbReference type="InterPro" id="IPR005181">
    <property type="entry name" value="SASA"/>
</dbReference>
<evidence type="ECO:0000313" key="4">
    <source>
        <dbReference type="Proteomes" id="UP000658278"/>
    </source>
</evidence>